<comment type="caution">
    <text evidence="1">The sequence shown here is derived from an EMBL/GenBank/DDBJ whole genome shotgun (WGS) entry which is preliminary data.</text>
</comment>
<dbReference type="Gene3D" id="1.20.1260.10">
    <property type="match status" value="1"/>
</dbReference>
<dbReference type="InterPro" id="IPR012347">
    <property type="entry name" value="Ferritin-like"/>
</dbReference>
<dbReference type="AlphaFoldDB" id="A0A918S7C0"/>
<evidence type="ECO:0008006" key="3">
    <source>
        <dbReference type="Google" id="ProtNLM"/>
    </source>
</evidence>
<dbReference type="SUPFAM" id="SSF47240">
    <property type="entry name" value="Ferritin-like"/>
    <property type="match status" value="1"/>
</dbReference>
<proteinExistence type="predicted"/>
<dbReference type="RefSeq" id="WP_189603293.1">
    <property type="nucleotide sequence ID" value="NZ_BMXB01000001.1"/>
</dbReference>
<sequence>MSDRIKCTARLNELLESNFFIAKSYKRIMKSVKEENLQTFFRKKASKRFQFAIELSEEIGFLKEAYSSYGPFSPSKRKINISPEENLISLLKKAIKKDKKILKDYNHAMSVINEGSTREILLRHMSIIEKSILELKTLKAATMEVAQTKPHVTAQI</sequence>
<dbReference type="EMBL" id="BMXB01000001">
    <property type="protein sequence ID" value="GHA28022.1"/>
    <property type="molecule type" value="Genomic_DNA"/>
</dbReference>
<keyword evidence="2" id="KW-1185">Reference proteome</keyword>
<dbReference type="InterPro" id="IPR009078">
    <property type="entry name" value="Ferritin-like_SF"/>
</dbReference>
<reference evidence="1" key="2">
    <citation type="submission" date="2020-09" db="EMBL/GenBank/DDBJ databases">
        <authorList>
            <person name="Sun Q."/>
            <person name="Kim S."/>
        </authorList>
    </citation>
    <scope>NUCLEOTIDE SEQUENCE</scope>
    <source>
        <strain evidence="1">KCTC 12719</strain>
    </source>
</reference>
<protein>
    <recommendedName>
        <fullName evidence="3">DUF2383 domain-containing protein</fullName>
    </recommendedName>
</protein>
<accession>A0A918S7C0</accession>
<evidence type="ECO:0000313" key="2">
    <source>
        <dbReference type="Proteomes" id="UP000610456"/>
    </source>
</evidence>
<reference evidence="1" key="1">
    <citation type="journal article" date="2014" name="Int. J. Syst. Evol. Microbiol.">
        <title>Complete genome sequence of Corynebacterium casei LMG S-19264T (=DSM 44701T), isolated from a smear-ripened cheese.</title>
        <authorList>
            <consortium name="US DOE Joint Genome Institute (JGI-PGF)"/>
            <person name="Walter F."/>
            <person name="Albersmeier A."/>
            <person name="Kalinowski J."/>
            <person name="Ruckert C."/>
        </authorList>
    </citation>
    <scope>NUCLEOTIDE SEQUENCE</scope>
    <source>
        <strain evidence="1">KCTC 12719</strain>
    </source>
</reference>
<dbReference type="Proteomes" id="UP000610456">
    <property type="component" value="Unassembled WGS sequence"/>
</dbReference>
<name>A0A918S7C0_9FLAO</name>
<organism evidence="1 2">
    <name type="scientific">Salinimicrobium marinum</name>
    <dbReference type="NCBI Taxonomy" id="680283"/>
    <lineage>
        <taxon>Bacteria</taxon>
        <taxon>Pseudomonadati</taxon>
        <taxon>Bacteroidota</taxon>
        <taxon>Flavobacteriia</taxon>
        <taxon>Flavobacteriales</taxon>
        <taxon>Flavobacteriaceae</taxon>
        <taxon>Salinimicrobium</taxon>
    </lineage>
</organism>
<gene>
    <name evidence="1" type="ORF">GCM10007103_06900</name>
</gene>
<evidence type="ECO:0000313" key="1">
    <source>
        <dbReference type="EMBL" id="GHA28022.1"/>
    </source>
</evidence>